<accession>A0A023FFV7</accession>
<organism evidence="2">
    <name type="scientific">Amblyomma cajennense</name>
    <name type="common">Cayenne tick</name>
    <name type="synonym">Acarus cajennensis</name>
    <dbReference type="NCBI Taxonomy" id="34607"/>
    <lineage>
        <taxon>Eukaryota</taxon>
        <taxon>Metazoa</taxon>
        <taxon>Ecdysozoa</taxon>
        <taxon>Arthropoda</taxon>
        <taxon>Chelicerata</taxon>
        <taxon>Arachnida</taxon>
        <taxon>Acari</taxon>
        <taxon>Parasitiformes</taxon>
        <taxon>Ixodida</taxon>
        <taxon>Ixodoidea</taxon>
        <taxon>Ixodidae</taxon>
        <taxon>Amblyomminae</taxon>
        <taxon>Amblyomma</taxon>
    </lineage>
</organism>
<sequence length="86" mass="9736">MPPAKLLSFTLLVLTIVMMIGVYSVSAYSGHFFDEAIYQCYPRVDCFRHKDGWQSCPAHLPGAQCIPNRRFNERGFASGVCFCRGR</sequence>
<reference evidence="2" key="1">
    <citation type="submission" date="2014-03" db="EMBL/GenBank/DDBJ databases">
        <title>The sialotranscriptome of Amblyomma triste, Amblyomma parvum and Amblyomma cajennense ticks, uncovered by 454-based RNA-seq.</title>
        <authorList>
            <person name="Garcia G.R."/>
            <person name="Gardinassi L.G."/>
            <person name="Ribeiro J.M."/>
            <person name="Anatriello E."/>
            <person name="Ferreira B.R."/>
            <person name="Moreira H.N."/>
            <person name="Mafra C."/>
            <person name="Olegario M.M."/>
            <person name="Szabo P.J."/>
            <person name="Miranda-Santos I.K."/>
            <person name="Maruyama S.R."/>
        </authorList>
    </citation>
    <scope>NUCLEOTIDE SEQUENCE</scope>
    <source>
        <strain evidence="2">Uberlandia</strain>
        <tissue evidence="2">Salivary glands</tissue>
    </source>
</reference>
<keyword evidence="1" id="KW-0732">Signal</keyword>
<evidence type="ECO:0000256" key="1">
    <source>
        <dbReference type="SAM" id="SignalP"/>
    </source>
</evidence>
<name>A0A023FFV7_AMBCJ</name>
<evidence type="ECO:0000313" key="2">
    <source>
        <dbReference type="EMBL" id="JAC19583.1"/>
    </source>
</evidence>
<feature type="chain" id="PRO_5001519824" evidence="1">
    <location>
        <begin position="28"/>
        <end position="86"/>
    </location>
</feature>
<protein>
    <submittedName>
        <fullName evidence="2">Putative secreted protein</fullName>
    </submittedName>
</protein>
<proteinExistence type="evidence at transcript level"/>
<dbReference type="AlphaFoldDB" id="A0A023FFV7"/>
<feature type="signal peptide" evidence="1">
    <location>
        <begin position="1"/>
        <end position="27"/>
    </location>
</feature>
<dbReference type="EMBL" id="GBBK01004899">
    <property type="protein sequence ID" value="JAC19583.1"/>
    <property type="molecule type" value="mRNA"/>
</dbReference>